<dbReference type="GO" id="GO:0006782">
    <property type="term" value="P:protoporphyrinogen IX biosynthetic process"/>
    <property type="evidence" value="ECO:0007669"/>
    <property type="project" value="UniProtKB-UniPathway"/>
</dbReference>
<evidence type="ECO:0000256" key="2">
    <source>
        <dbReference type="ARBA" id="ARBA00010644"/>
    </source>
</evidence>
<dbReference type="PRINTS" id="PR00073">
    <property type="entry name" value="COPRGNOXDASE"/>
</dbReference>
<reference evidence="7" key="1">
    <citation type="submission" date="2020-06" db="EMBL/GenBank/DDBJ databases">
        <title>Draft genome of Bugula neritina, a colonial animal packing powerful symbionts and potential medicines.</title>
        <authorList>
            <person name="Rayko M."/>
        </authorList>
    </citation>
    <scope>NUCLEOTIDE SEQUENCE [LARGE SCALE GENOMIC DNA]</scope>
    <source>
        <strain evidence="7">Kwan_BN1</strain>
    </source>
</reference>
<comment type="similarity">
    <text evidence="2">Belongs to the aerobic coproporphyrinogen-III oxidase family.</text>
</comment>
<evidence type="ECO:0000256" key="4">
    <source>
        <dbReference type="ARBA" id="ARBA00012869"/>
    </source>
</evidence>
<evidence type="ECO:0000313" key="8">
    <source>
        <dbReference type="Proteomes" id="UP000593567"/>
    </source>
</evidence>
<organism evidence="7 8">
    <name type="scientific">Bugula neritina</name>
    <name type="common">Brown bryozoan</name>
    <name type="synonym">Sertularia neritina</name>
    <dbReference type="NCBI Taxonomy" id="10212"/>
    <lineage>
        <taxon>Eukaryota</taxon>
        <taxon>Metazoa</taxon>
        <taxon>Spiralia</taxon>
        <taxon>Lophotrochozoa</taxon>
        <taxon>Bryozoa</taxon>
        <taxon>Gymnolaemata</taxon>
        <taxon>Cheilostomatida</taxon>
        <taxon>Flustrina</taxon>
        <taxon>Buguloidea</taxon>
        <taxon>Bugulidae</taxon>
        <taxon>Bugula</taxon>
    </lineage>
</organism>
<evidence type="ECO:0000313" key="7">
    <source>
        <dbReference type="EMBL" id="KAF6031928.1"/>
    </source>
</evidence>
<evidence type="ECO:0000256" key="3">
    <source>
        <dbReference type="ARBA" id="ARBA00011738"/>
    </source>
</evidence>
<comment type="caution">
    <text evidence="7">The sequence shown here is derived from an EMBL/GenBank/DDBJ whole genome shotgun (WGS) entry which is preliminary data.</text>
</comment>
<accession>A0A7J7K2V6</accession>
<gene>
    <name evidence="7" type="ORF">EB796_009748</name>
</gene>
<dbReference type="PANTHER" id="PTHR10755">
    <property type="entry name" value="COPROPORPHYRINOGEN III OXIDASE, MITOCHONDRIAL"/>
    <property type="match status" value="1"/>
</dbReference>
<dbReference type="GO" id="GO:0004109">
    <property type="term" value="F:coproporphyrinogen oxidase activity"/>
    <property type="evidence" value="ECO:0007669"/>
    <property type="project" value="UniProtKB-EC"/>
</dbReference>
<dbReference type="AlphaFoldDB" id="A0A7J7K2V6"/>
<dbReference type="Pfam" id="PF01218">
    <property type="entry name" value="Coprogen_oxidas"/>
    <property type="match status" value="1"/>
</dbReference>
<dbReference type="OrthoDB" id="15318at2759"/>
<dbReference type="InterPro" id="IPR001260">
    <property type="entry name" value="Coprogen_oxidase_aer"/>
</dbReference>
<dbReference type="SUPFAM" id="SSF102886">
    <property type="entry name" value="Coproporphyrinogen III oxidase"/>
    <property type="match status" value="1"/>
</dbReference>
<keyword evidence="5" id="KW-0560">Oxidoreductase</keyword>
<comment type="subunit">
    <text evidence="3">Homodimer.</text>
</comment>
<evidence type="ECO:0000256" key="5">
    <source>
        <dbReference type="ARBA" id="ARBA00023002"/>
    </source>
</evidence>
<dbReference type="EC" id="1.3.3.3" evidence="4"/>
<name>A0A7J7K2V6_BUGNE</name>
<dbReference type="PANTHER" id="PTHR10755:SF0">
    <property type="entry name" value="OXYGEN-DEPENDENT COPROPORPHYRINOGEN-III OXIDASE, MITOCHONDRIAL"/>
    <property type="match status" value="1"/>
</dbReference>
<protein>
    <recommendedName>
        <fullName evidence="4">coproporphyrinogen oxidase</fullName>
        <ecNumber evidence="4">1.3.3.3</ecNumber>
    </recommendedName>
</protein>
<keyword evidence="8" id="KW-1185">Reference proteome</keyword>
<dbReference type="EMBL" id="VXIV02001554">
    <property type="protein sequence ID" value="KAF6031928.1"/>
    <property type="molecule type" value="Genomic_DNA"/>
</dbReference>
<keyword evidence="6" id="KW-0627">Porphyrin biosynthesis</keyword>
<dbReference type="Gene3D" id="3.40.1500.10">
    <property type="entry name" value="Coproporphyrinogen III oxidase, aerobic"/>
    <property type="match status" value="1"/>
</dbReference>
<dbReference type="Proteomes" id="UP000593567">
    <property type="component" value="Unassembled WGS sequence"/>
</dbReference>
<proteinExistence type="inferred from homology"/>
<comment type="pathway">
    <text evidence="1">Porphyrin-containing compound metabolism; protoporphyrin-IX biosynthesis; protoporphyrinogen-IX from coproporphyrinogen-III (O2 route): step 1/1.</text>
</comment>
<sequence>MVPTKHFNFRYFEVIPELSERQWWFGGGADLTPYYLDEKDVKHFHCSYKAACDLHGPSYYRRFKKWCDDYFFIKHRCMGRGVGGIFFDDFKSKNIDACFNFVKSCSKAVIPSYIPIVNKHKNDGYGLREREWQLTRRGHYTEFNLLYDRGTKFGFSTPGARHESILMSAAS</sequence>
<dbReference type="GO" id="GO:0005737">
    <property type="term" value="C:cytoplasm"/>
    <property type="evidence" value="ECO:0007669"/>
    <property type="project" value="TreeGrafter"/>
</dbReference>
<evidence type="ECO:0000256" key="6">
    <source>
        <dbReference type="ARBA" id="ARBA00023244"/>
    </source>
</evidence>
<dbReference type="InterPro" id="IPR036406">
    <property type="entry name" value="Coprogen_oxidase_aer_sf"/>
</dbReference>
<evidence type="ECO:0000256" key="1">
    <source>
        <dbReference type="ARBA" id="ARBA00005168"/>
    </source>
</evidence>
<dbReference type="UniPathway" id="UPA00251">
    <property type="reaction ID" value="UER00322"/>
</dbReference>